<dbReference type="GO" id="GO:0006002">
    <property type="term" value="P:fructose 6-phosphate metabolic process"/>
    <property type="evidence" value="ECO:0007669"/>
    <property type="project" value="TreeGrafter"/>
</dbReference>
<dbReference type="Gene3D" id="3.60.20.10">
    <property type="entry name" value="Glutamine Phosphoribosylpyrophosphate, subunit 1, domain 1"/>
    <property type="match status" value="1"/>
</dbReference>
<dbReference type="PROSITE" id="PS51278">
    <property type="entry name" value="GATASE_TYPE_2"/>
    <property type="match status" value="1"/>
</dbReference>
<dbReference type="InterPro" id="IPR029055">
    <property type="entry name" value="Ntn_hydrolases_N"/>
</dbReference>
<proteinExistence type="predicted"/>
<dbReference type="FunFam" id="3.40.50.10490:FF:000001">
    <property type="entry name" value="Glutamine--fructose-6-phosphate aminotransferase [isomerizing]"/>
    <property type="match status" value="1"/>
</dbReference>
<name>A0A1Y2CQ88_9FUNG</name>
<protein>
    <recommendedName>
        <fullName evidence="4">glutamine--fructose-6-phosphate transaminase (isomerizing)</fullName>
        <ecNumber evidence="4">2.6.1.16</ecNumber>
    </recommendedName>
    <alternativeName>
        <fullName evidence="10">D-fructose-6-phosphate amidotransferase</fullName>
    </alternativeName>
    <alternativeName>
        <fullName evidence="9">Hexosephosphate aminotransferase</fullName>
    </alternativeName>
</protein>
<keyword evidence="5" id="KW-0032">Aminotransferase</keyword>
<dbReference type="Proteomes" id="UP000193642">
    <property type="component" value="Unassembled WGS sequence"/>
</dbReference>
<dbReference type="Pfam" id="PF13522">
    <property type="entry name" value="GATase_6"/>
    <property type="match status" value="1"/>
</dbReference>
<feature type="region of interest" description="Disordered" evidence="11">
    <location>
        <begin position="89"/>
        <end position="109"/>
    </location>
</feature>
<dbReference type="Gene3D" id="3.40.50.10490">
    <property type="entry name" value="Glucose-6-phosphate isomerase like protein, domain 1"/>
    <property type="match status" value="2"/>
</dbReference>
<comment type="function">
    <text evidence="2">Involved in amino sugar synthesis (formation of chitin, supplies the amino sugars of asparagine-linked oligosaccharides of glycoproteins).</text>
</comment>
<dbReference type="PANTHER" id="PTHR10937">
    <property type="entry name" value="GLUCOSAMINE--FRUCTOSE-6-PHOSPHATE AMINOTRANSFERASE, ISOMERIZING"/>
    <property type="match status" value="1"/>
</dbReference>
<dbReference type="Pfam" id="PF01380">
    <property type="entry name" value="SIS"/>
    <property type="match status" value="2"/>
</dbReference>
<dbReference type="InterPro" id="IPR035490">
    <property type="entry name" value="GlmS/FrlB_SIS"/>
</dbReference>
<dbReference type="InterPro" id="IPR005855">
    <property type="entry name" value="GFAT"/>
</dbReference>
<dbReference type="SUPFAM" id="SSF56235">
    <property type="entry name" value="N-terminal nucleophile aminohydrolases (Ntn hydrolases)"/>
    <property type="match status" value="1"/>
</dbReference>
<evidence type="ECO:0000256" key="4">
    <source>
        <dbReference type="ARBA" id="ARBA00012916"/>
    </source>
</evidence>
<feature type="compositionally biased region" description="Basic and acidic residues" evidence="11">
    <location>
        <begin position="98"/>
        <end position="109"/>
    </location>
</feature>
<evidence type="ECO:0000256" key="2">
    <source>
        <dbReference type="ARBA" id="ARBA00003267"/>
    </source>
</evidence>
<dbReference type="InterPro" id="IPR017932">
    <property type="entry name" value="GATase_2_dom"/>
</dbReference>
<keyword evidence="15" id="KW-1185">Reference proteome</keyword>
<accession>A0A1Y2CQ88</accession>
<evidence type="ECO:0000259" key="13">
    <source>
        <dbReference type="PROSITE" id="PS51464"/>
    </source>
</evidence>
<keyword evidence="8" id="KW-0315">Glutamine amidotransferase</keyword>
<dbReference type="InterPro" id="IPR001347">
    <property type="entry name" value="SIS_dom"/>
</dbReference>
<evidence type="ECO:0000256" key="10">
    <source>
        <dbReference type="ARBA" id="ARBA00033302"/>
    </source>
</evidence>
<comment type="catalytic activity">
    <reaction evidence="1">
        <text>D-fructose 6-phosphate + L-glutamine = D-glucosamine 6-phosphate + L-glutamate</text>
        <dbReference type="Rhea" id="RHEA:13237"/>
        <dbReference type="ChEBI" id="CHEBI:29985"/>
        <dbReference type="ChEBI" id="CHEBI:58359"/>
        <dbReference type="ChEBI" id="CHEBI:58725"/>
        <dbReference type="ChEBI" id="CHEBI:61527"/>
        <dbReference type="EC" id="2.6.1.16"/>
    </reaction>
</comment>
<sequence length="679" mass="76039">MCGIFAYLNYLVEKDRREIIKNLLTGLSRLEYRGYDSAGIAIDGESETDVLLFKQVGKVAALKAKIDADTNLNFDKKFMSHVSMAHTRWATHGQPSERNSHPHRSDPKSEFTVVHNGIITNYKELRTLLEKKGYQFESDTDTECIAKLAKYVYDSQKGSKFLSFTNLIKAVCKELEGAFAMLLKSTHYPNEMIATRRGSPLLIGVRTAKKLKVDFVDVEFGAGDITAVSAEPAVKRDQSRAFLSEDGLPQQIEYFLASDPSAIVEHTKRVLYLEDDDIAHINEGELHIHRLRRDDGNQSSFRTIQTLEMELAEIMKGSFDHFMQKEIYEQPESVVNTMRGRVNFEENKVTLGGLKQYLATIRRCRRILFVACGTSFHSCLATRAIFEELTEIPCQGELASDFLDRKTPIFRDDVCVFVSQSGETADTILALRYCLERGALCVGVTNTVGSSISRETQCGIHINAGPEIGVASTKAYTSQYVALILMALQLSEDKISLMERRKQIINDLYELPRYIKETLAIDASLKQLAKDVLHKEKSLLIMGRGYQNATCLEAALKIKEVSYMHSEGILAGELKHGPLALIDENMPVILIMTKDSLYPKVQSALQQVTARKGRPIIICNKDDTGISADFKTIRVPQAVDCLQGILTIIPLQLLSYHLACLNGVDVDFPRNLAKSVTVE</sequence>
<evidence type="ECO:0000256" key="6">
    <source>
        <dbReference type="ARBA" id="ARBA00022679"/>
    </source>
</evidence>
<dbReference type="NCBIfam" id="TIGR01135">
    <property type="entry name" value="glmS"/>
    <property type="match status" value="1"/>
</dbReference>
<evidence type="ECO:0000256" key="1">
    <source>
        <dbReference type="ARBA" id="ARBA00001031"/>
    </source>
</evidence>
<evidence type="ECO:0000256" key="7">
    <source>
        <dbReference type="ARBA" id="ARBA00022737"/>
    </source>
</evidence>
<evidence type="ECO:0000256" key="8">
    <source>
        <dbReference type="ARBA" id="ARBA00022962"/>
    </source>
</evidence>
<dbReference type="EC" id="2.6.1.16" evidence="4"/>
<dbReference type="PROSITE" id="PS51464">
    <property type="entry name" value="SIS"/>
    <property type="match status" value="2"/>
</dbReference>
<dbReference type="AlphaFoldDB" id="A0A1Y2CQ88"/>
<dbReference type="EMBL" id="MCGO01000011">
    <property type="protein sequence ID" value="ORY48515.1"/>
    <property type="molecule type" value="Genomic_DNA"/>
</dbReference>
<keyword evidence="7" id="KW-0677">Repeat</keyword>
<organism evidence="14 15">
    <name type="scientific">Rhizoclosmatium globosum</name>
    <dbReference type="NCBI Taxonomy" id="329046"/>
    <lineage>
        <taxon>Eukaryota</taxon>
        <taxon>Fungi</taxon>
        <taxon>Fungi incertae sedis</taxon>
        <taxon>Chytridiomycota</taxon>
        <taxon>Chytridiomycota incertae sedis</taxon>
        <taxon>Chytridiomycetes</taxon>
        <taxon>Chytridiales</taxon>
        <taxon>Chytriomycetaceae</taxon>
        <taxon>Rhizoclosmatium</taxon>
    </lineage>
</organism>
<dbReference type="CDD" id="cd05009">
    <property type="entry name" value="SIS_GlmS_GlmD_2"/>
    <property type="match status" value="1"/>
</dbReference>
<dbReference type="STRING" id="329046.A0A1Y2CQ88"/>
<dbReference type="CDD" id="cd00714">
    <property type="entry name" value="GFAT"/>
    <property type="match status" value="1"/>
</dbReference>
<dbReference type="InterPro" id="IPR035466">
    <property type="entry name" value="GlmS/AgaS_SIS"/>
</dbReference>
<evidence type="ECO:0000256" key="5">
    <source>
        <dbReference type="ARBA" id="ARBA00022576"/>
    </source>
</evidence>
<dbReference type="OrthoDB" id="15235at2759"/>
<comment type="pathway">
    <text evidence="3">Nucleotide-sugar biosynthesis; UDP-N-acetyl-alpha-D-glucosamine biosynthesis; alpha-D-glucosamine 6-phosphate from D-fructose 6-phosphate: step 1/1.</text>
</comment>
<dbReference type="UniPathway" id="UPA00113">
    <property type="reaction ID" value="UER00528"/>
</dbReference>
<feature type="domain" description="SIS" evidence="13">
    <location>
        <begin position="357"/>
        <end position="496"/>
    </location>
</feature>
<dbReference type="GO" id="GO:0097367">
    <property type="term" value="F:carbohydrate derivative binding"/>
    <property type="evidence" value="ECO:0007669"/>
    <property type="project" value="InterPro"/>
</dbReference>
<evidence type="ECO:0000313" key="14">
    <source>
        <dbReference type="EMBL" id="ORY48515.1"/>
    </source>
</evidence>
<keyword evidence="6 14" id="KW-0808">Transferase</keyword>
<dbReference type="GO" id="GO:0004360">
    <property type="term" value="F:glutamine-fructose-6-phosphate transaminase (isomerizing) activity"/>
    <property type="evidence" value="ECO:0007669"/>
    <property type="project" value="UniProtKB-EC"/>
</dbReference>
<comment type="caution">
    <text evidence="14">The sequence shown here is derived from an EMBL/GenBank/DDBJ whole genome shotgun (WGS) entry which is preliminary data.</text>
</comment>
<dbReference type="SUPFAM" id="SSF53697">
    <property type="entry name" value="SIS domain"/>
    <property type="match status" value="1"/>
</dbReference>
<evidence type="ECO:0000259" key="12">
    <source>
        <dbReference type="PROSITE" id="PS51278"/>
    </source>
</evidence>
<dbReference type="InterPro" id="IPR046348">
    <property type="entry name" value="SIS_dom_sf"/>
</dbReference>
<dbReference type="GO" id="GO:0006487">
    <property type="term" value="P:protein N-linked glycosylation"/>
    <property type="evidence" value="ECO:0007669"/>
    <property type="project" value="TreeGrafter"/>
</dbReference>
<dbReference type="InterPro" id="IPR047084">
    <property type="entry name" value="GFAT_N"/>
</dbReference>
<dbReference type="PANTHER" id="PTHR10937:SF0">
    <property type="entry name" value="GLUTAMINE--FRUCTOSE-6-PHOSPHATE TRANSAMINASE (ISOMERIZING)"/>
    <property type="match status" value="1"/>
</dbReference>
<dbReference type="NCBIfam" id="NF001484">
    <property type="entry name" value="PRK00331.1"/>
    <property type="match status" value="1"/>
</dbReference>
<dbReference type="CDD" id="cd05008">
    <property type="entry name" value="SIS_GlmS_GlmD_1"/>
    <property type="match status" value="1"/>
</dbReference>
<reference evidence="14 15" key="1">
    <citation type="submission" date="2016-07" db="EMBL/GenBank/DDBJ databases">
        <title>Pervasive Adenine N6-methylation of Active Genes in Fungi.</title>
        <authorList>
            <consortium name="DOE Joint Genome Institute"/>
            <person name="Mondo S.J."/>
            <person name="Dannebaum R.O."/>
            <person name="Kuo R.C."/>
            <person name="Labutti K."/>
            <person name="Haridas S."/>
            <person name="Kuo A."/>
            <person name="Salamov A."/>
            <person name="Ahrendt S.R."/>
            <person name="Lipzen A."/>
            <person name="Sullivan W."/>
            <person name="Andreopoulos W.B."/>
            <person name="Clum A."/>
            <person name="Lindquist E."/>
            <person name="Daum C."/>
            <person name="Ramamoorthy G.K."/>
            <person name="Gryganskyi A."/>
            <person name="Culley D."/>
            <person name="Magnuson J.K."/>
            <person name="James T.Y."/>
            <person name="O'Malley M.A."/>
            <person name="Stajich J.E."/>
            <person name="Spatafora J.W."/>
            <person name="Visel A."/>
            <person name="Grigoriev I.V."/>
        </authorList>
    </citation>
    <scope>NUCLEOTIDE SEQUENCE [LARGE SCALE GENOMIC DNA]</scope>
    <source>
        <strain evidence="14 15">JEL800</strain>
    </source>
</reference>
<evidence type="ECO:0000256" key="11">
    <source>
        <dbReference type="SAM" id="MobiDB-lite"/>
    </source>
</evidence>
<gene>
    <name evidence="14" type="ORF">BCR33DRAFT_753249</name>
</gene>
<evidence type="ECO:0000256" key="3">
    <source>
        <dbReference type="ARBA" id="ARBA00004775"/>
    </source>
</evidence>
<evidence type="ECO:0000256" key="9">
    <source>
        <dbReference type="ARBA" id="ARBA00029805"/>
    </source>
</evidence>
<feature type="domain" description="SIS" evidence="13">
    <location>
        <begin position="528"/>
        <end position="669"/>
    </location>
</feature>
<dbReference type="GO" id="GO:0006048">
    <property type="term" value="P:UDP-N-acetylglucosamine biosynthetic process"/>
    <property type="evidence" value="ECO:0007669"/>
    <property type="project" value="UniProtKB-UniPathway"/>
</dbReference>
<feature type="domain" description="Glutamine amidotransferase type-2" evidence="12">
    <location>
        <begin position="2"/>
        <end position="284"/>
    </location>
</feature>
<evidence type="ECO:0000313" key="15">
    <source>
        <dbReference type="Proteomes" id="UP000193642"/>
    </source>
</evidence>